<dbReference type="Proteomes" id="UP000053319">
    <property type="component" value="Unassembled WGS sequence"/>
</dbReference>
<accession>R7SN90</accession>
<dbReference type="InterPro" id="IPR050236">
    <property type="entry name" value="Ser_Thr_kinase_AGC"/>
</dbReference>
<dbReference type="EMBL" id="JH719452">
    <property type="protein sequence ID" value="EJF57383.1"/>
    <property type="molecule type" value="Genomic_DNA"/>
</dbReference>
<evidence type="ECO:0000256" key="3">
    <source>
        <dbReference type="ARBA" id="ARBA00022679"/>
    </source>
</evidence>
<dbReference type="InterPro" id="IPR000719">
    <property type="entry name" value="Prot_kinase_dom"/>
</dbReference>
<feature type="compositionally biased region" description="Basic and acidic residues" evidence="10">
    <location>
        <begin position="25"/>
        <end position="35"/>
    </location>
</feature>
<dbReference type="RefSeq" id="XP_007369887.1">
    <property type="nucleotide sequence ID" value="XM_007369825.1"/>
</dbReference>
<evidence type="ECO:0000256" key="6">
    <source>
        <dbReference type="ARBA" id="ARBA00022840"/>
    </source>
</evidence>
<keyword evidence="5" id="KW-0418">Kinase</keyword>
<dbReference type="Gene3D" id="3.30.200.20">
    <property type="entry name" value="Phosphorylase Kinase, domain 1"/>
    <property type="match status" value="1"/>
</dbReference>
<protein>
    <recommendedName>
        <fullName evidence="1">non-specific serine/threonine protein kinase</fullName>
        <ecNumber evidence="1">2.7.11.1</ecNumber>
    </recommendedName>
</protein>
<dbReference type="PROSITE" id="PS50011">
    <property type="entry name" value="PROTEIN_KINASE_DOM"/>
    <property type="match status" value="1"/>
</dbReference>
<dbReference type="EC" id="2.7.11.1" evidence="1"/>
<dbReference type="InterPro" id="IPR011009">
    <property type="entry name" value="Kinase-like_dom_sf"/>
</dbReference>
<keyword evidence="3" id="KW-0808">Transferase</keyword>
<dbReference type="KEGG" id="dsq:DICSQDRAFT_174029"/>
<evidence type="ECO:0000256" key="1">
    <source>
        <dbReference type="ARBA" id="ARBA00012513"/>
    </source>
</evidence>
<dbReference type="InterPro" id="IPR017441">
    <property type="entry name" value="Protein_kinase_ATP_BS"/>
</dbReference>
<feature type="region of interest" description="Disordered" evidence="10">
    <location>
        <begin position="1"/>
        <end position="48"/>
    </location>
</feature>
<dbReference type="SUPFAM" id="SSF56112">
    <property type="entry name" value="Protein kinase-like (PK-like)"/>
    <property type="match status" value="1"/>
</dbReference>
<dbReference type="GeneID" id="18839870"/>
<evidence type="ECO:0000256" key="5">
    <source>
        <dbReference type="ARBA" id="ARBA00022777"/>
    </source>
</evidence>
<sequence length="153" mass="16422">MGDSSPRRSSRHVNGSKPPAWALAEIRDDSKDDLGRQTPSGTAPVIAANGPALQGVTSKPSKMTHPSQFTFKKELGSGSWSTVMEATHVATGKPYAVKILSKAQLIKLKKVKYATAEKDALVKLSGTHPGIVRMHAAFQDDTSLCRFGHHSCQ</sequence>
<dbReference type="GO" id="GO:0004674">
    <property type="term" value="F:protein serine/threonine kinase activity"/>
    <property type="evidence" value="ECO:0007669"/>
    <property type="project" value="UniProtKB-KW"/>
</dbReference>
<comment type="catalytic activity">
    <reaction evidence="7">
        <text>L-threonyl-[protein] + ATP = O-phospho-L-threonyl-[protein] + ADP + H(+)</text>
        <dbReference type="Rhea" id="RHEA:46608"/>
        <dbReference type="Rhea" id="RHEA-COMP:11060"/>
        <dbReference type="Rhea" id="RHEA-COMP:11605"/>
        <dbReference type="ChEBI" id="CHEBI:15378"/>
        <dbReference type="ChEBI" id="CHEBI:30013"/>
        <dbReference type="ChEBI" id="CHEBI:30616"/>
        <dbReference type="ChEBI" id="CHEBI:61977"/>
        <dbReference type="ChEBI" id="CHEBI:456216"/>
        <dbReference type="EC" id="2.7.11.1"/>
    </reaction>
</comment>
<evidence type="ECO:0000256" key="4">
    <source>
        <dbReference type="ARBA" id="ARBA00022741"/>
    </source>
</evidence>
<dbReference type="GO" id="GO:0035556">
    <property type="term" value="P:intracellular signal transduction"/>
    <property type="evidence" value="ECO:0007669"/>
    <property type="project" value="TreeGrafter"/>
</dbReference>
<evidence type="ECO:0000256" key="9">
    <source>
        <dbReference type="PROSITE-ProRule" id="PRU10141"/>
    </source>
</evidence>
<evidence type="ECO:0000259" key="11">
    <source>
        <dbReference type="PROSITE" id="PS50011"/>
    </source>
</evidence>
<gene>
    <name evidence="12" type="ORF">DICSQDRAFT_174029</name>
</gene>
<comment type="catalytic activity">
    <reaction evidence="8">
        <text>L-seryl-[protein] + ATP = O-phospho-L-seryl-[protein] + ADP + H(+)</text>
        <dbReference type="Rhea" id="RHEA:17989"/>
        <dbReference type="Rhea" id="RHEA-COMP:9863"/>
        <dbReference type="Rhea" id="RHEA-COMP:11604"/>
        <dbReference type="ChEBI" id="CHEBI:15378"/>
        <dbReference type="ChEBI" id="CHEBI:29999"/>
        <dbReference type="ChEBI" id="CHEBI:30616"/>
        <dbReference type="ChEBI" id="CHEBI:83421"/>
        <dbReference type="ChEBI" id="CHEBI:456216"/>
        <dbReference type="EC" id="2.7.11.1"/>
    </reaction>
</comment>
<dbReference type="AlphaFoldDB" id="R7SN90"/>
<dbReference type="HOGENOM" id="CLU_1713194_0_0_1"/>
<dbReference type="PANTHER" id="PTHR24356">
    <property type="entry name" value="SERINE/THREONINE-PROTEIN KINASE"/>
    <property type="match status" value="1"/>
</dbReference>
<keyword evidence="6 9" id="KW-0067">ATP-binding</keyword>
<reference evidence="12 13" key="1">
    <citation type="journal article" date="2012" name="Science">
        <title>The Paleozoic origin of enzymatic lignin decomposition reconstructed from 31 fungal genomes.</title>
        <authorList>
            <person name="Floudas D."/>
            <person name="Binder M."/>
            <person name="Riley R."/>
            <person name="Barry K."/>
            <person name="Blanchette R.A."/>
            <person name="Henrissat B."/>
            <person name="Martinez A.T."/>
            <person name="Otillar R."/>
            <person name="Spatafora J.W."/>
            <person name="Yadav J.S."/>
            <person name="Aerts A."/>
            <person name="Benoit I."/>
            <person name="Boyd A."/>
            <person name="Carlson A."/>
            <person name="Copeland A."/>
            <person name="Coutinho P.M."/>
            <person name="de Vries R.P."/>
            <person name="Ferreira P."/>
            <person name="Findley K."/>
            <person name="Foster B."/>
            <person name="Gaskell J."/>
            <person name="Glotzer D."/>
            <person name="Gorecki P."/>
            <person name="Heitman J."/>
            <person name="Hesse C."/>
            <person name="Hori C."/>
            <person name="Igarashi K."/>
            <person name="Jurgens J.A."/>
            <person name="Kallen N."/>
            <person name="Kersten P."/>
            <person name="Kohler A."/>
            <person name="Kuees U."/>
            <person name="Kumar T.K.A."/>
            <person name="Kuo A."/>
            <person name="LaButti K."/>
            <person name="Larrondo L.F."/>
            <person name="Lindquist E."/>
            <person name="Ling A."/>
            <person name="Lombard V."/>
            <person name="Lucas S."/>
            <person name="Lundell T."/>
            <person name="Martin R."/>
            <person name="McLaughlin D.J."/>
            <person name="Morgenstern I."/>
            <person name="Morin E."/>
            <person name="Murat C."/>
            <person name="Nagy L.G."/>
            <person name="Nolan M."/>
            <person name="Ohm R.A."/>
            <person name="Patyshakuliyeva A."/>
            <person name="Rokas A."/>
            <person name="Ruiz-Duenas F.J."/>
            <person name="Sabat G."/>
            <person name="Salamov A."/>
            <person name="Samejima M."/>
            <person name="Schmutz J."/>
            <person name="Slot J.C."/>
            <person name="St John F."/>
            <person name="Stenlid J."/>
            <person name="Sun H."/>
            <person name="Sun S."/>
            <person name="Syed K."/>
            <person name="Tsang A."/>
            <person name="Wiebenga A."/>
            <person name="Young D."/>
            <person name="Pisabarro A."/>
            <person name="Eastwood D.C."/>
            <person name="Martin F."/>
            <person name="Cullen D."/>
            <person name="Grigoriev I.V."/>
            <person name="Hibbett D.S."/>
        </authorList>
    </citation>
    <scope>NUCLEOTIDE SEQUENCE [LARGE SCALE GENOMIC DNA]</scope>
    <source>
        <strain evidence="12 13">LYAD-421 SS1</strain>
    </source>
</reference>
<dbReference type="PROSITE" id="PS00107">
    <property type="entry name" value="PROTEIN_KINASE_ATP"/>
    <property type="match status" value="1"/>
</dbReference>
<evidence type="ECO:0000313" key="12">
    <source>
        <dbReference type="EMBL" id="EJF57383.1"/>
    </source>
</evidence>
<evidence type="ECO:0000256" key="2">
    <source>
        <dbReference type="ARBA" id="ARBA00022527"/>
    </source>
</evidence>
<keyword evidence="2" id="KW-0723">Serine/threonine-protein kinase</keyword>
<dbReference type="PANTHER" id="PTHR24356:SF163">
    <property type="entry name" value="3-PHOSPHOINOSITIDE-DEPENDENT PROTEIN KINASE 1-RELATED"/>
    <property type="match status" value="1"/>
</dbReference>
<evidence type="ECO:0000256" key="8">
    <source>
        <dbReference type="ARBA" id="ARBA00048679"/>
    </source>
</evidence>
<evidence type="ECO:0000256" key="7">
    <source>
        <dbReference type="ARBA" id="ARBA00047899"/>
    </source>
</evidence>
<evidence type="ECO:0000313" key="13">
    <source>
        <dbReference type="Proteomes" id="UP000053319"/>
    </source>
</evidence>
<proteinExistence type="predicted"/>
<name>R7SN90_DICSQ</name>
<dbReference type="GO" id="GO:0005524">
    <property type="term" value="F:ATP binding"/>
    <property type="evidence" value="ECO:0007669"/>
    <property type="project" value="UniProtKB-UniRule"/>
</dbReference>
<organism evidence="12 13">
    <name type="scientific">Dichomitus squalens (strain LYAD-421)</name>
    <name type="common">Western red white-rot fungus</name>
    <dbReference type="NCBI Taxonomy" id="732165"/>
    <lineage>
        <taxon>Eukaryota</taxon>
        <taxon>Fungi</taxon>
        <taxon>Dikarya</taxon>
        <taxon>Basidiomycota</taxon>
        <taxon>Agaricomycotina</taxon>
        <taxon>Agaricomycetes</taxon>
        <taxon>Polyporales</taxon>
        <taxon>Polyporaceae</taxon>
        <taxon>Dichomitus</taxon>
    </lineage>
</organism>
<keyword evidence="4 9" id="KW-0547">Nucleotide-binding</keyword>
<feature type="binding site" evidence="9">
    <location>
        <position position="98"/>
    </location>
    <ligand>
        <name>ATP</name>
        <dbReference type="ChEBI" id="CHEBI:30616"/>
    </ligand>
</feature>
<evidence type="ECO:0000256" key="10">
    <source>
        <dbReference type="SAM" id="MobiDB-lite"/>
    </source>
</evidence>
<feature type="domain" description="Protein kinase" evidence="11">
    <location>
        <begin position="69"/>
        <end position="153"/>
    </location>
</feature>
<dbReference type="Pfam" id="PF00069">
    <property type="entry name" value="Pkinase"/>
    <property type="match status" value="1"/>
</dbReference>